<evidence type="ECO:0000313" key="1">
    <source>
        <dbReference type="EMBL" id="KAK9240558.1"/>
    </source>
</evidence>
<proteinExistence type="predicted"/>
<evidence type="ECO:0000313" key="2">
    <source>
        <dbReference type="Proteomes" id="UP001433508"/>
    </source>
</evidence>
<sequence length="239" mass="26678">MALLTRLGVAFTVVLALLLIFSVVVLAVQQWRRRRQQRQRHSRLSPYSIEEDTNASSLSVNSPGAGKAWLLPVSTRDITGTVDKTDASSDCLSLEPCSTRSTLVASESCRSSVFLEKKSSPRQTWKKVVTEKVRALLSPRRATRPEVPEIRITFPDELIEDDEQTLYYASLSEADNQQKVKGSSGRAPRMVIVQMSESGSGAAFVRDVVEPDHAEINNMTGRHHLENFDPQTIGRLREK</sequence>
<gene>
    <name evidence="1" type="ORF">V1525DRAFT_395336</name>
</gene>
<accession>A0ACC3T9E1</accession>
<reference evidence="2" key="1">
    <citation type="journal article" date="2024" name="Front. Bioeng. Biotechnol.">
        <title>Genome-scale model development and genomic sequencing of the oleaginous clade Lipomyces.</title>
        <authorList>
            <person name="Czajka J.J."/>
            <person name="Han Y."/>
            <person name="Kim J."/>
            <person name="Mondo S.J."/>
            <person name="Hofstad B.A."/>
            <person name="Robles A."/>
            <person name="Haridas S."/>
            <person name="Riley R."/>
            <person name="LaButti K."/>
            <person name="Pangilinan J."/>
            <person name="Andreopoulos W."/>
            <person name="Lipzen A."/>
            <person name="Yan J."/>
            <person name="Wang M."/>
            <person name="Ng V."/>
            <person name="Grigoriev I.V."/>
            <person name="Spatafora J.W."/>
            <person name="Magnuson J.K."/>
            <person name="Baker S.E."/>
            <person name="Pomraning K.R."/>
        </authorList>
    </citation>
    <scope>NUCLEOTIDE SEQUENCE [LARGE SCALE GENOMIC DNA]</scope>
    <source>
        <strain evidence="2">CBS 7786</strain>
    </source>
</reference>
<name>A0ACC3T9E1_LIPKO</name>
<dbReference type="EMBL" id="MU971339">
    <property type="protein sequence ID" value="KAK9240558.1"/>
    <property type="molecule type" value="Genomic_DNA"/>
</dbReference>
<comment type="caution">
    <text evidence="1">The sequence shown here is derived from an EMBL/GenBank/DDBJ whole genome shotgun (WGS) entry which is preliminary data.</text>
</comment>
<dbReference type="Proteomes" id="UP001433508">
    <property type="component" value="Unassembled WGS sequence"/>
</dbReference>
<organism evidence="1 2">
    <name type="scientific">Lipomyces kononenkoae</name>
    <name type="common">Yeast</name>
    <dbReference type="NCBI Taxonomy" id="34357"/>
    <lineage>
        <taxon>Eukaryota</taxon>
        <taxon>Fungi</taxon>
        <taxon>Dikarya</taxon>
        <taxon>Ascomycota</taxon>
        <taxon>Saccharomycotina</taxon>
        <taxon>Lipomycetes</taxon>
        <taxon>Lipomycetales</taxon>
        <taxon>Lipomycetaceae</taxon>
        <taxon>Lipomyces</taxon>
    </lineage>
</organism>
<keyword evidence="2" id="KW-1185">Reference proteome</keyword>
<protein>
    <submittedName>
        <fullName evidence="1">Uncharacterized protein</fullName>
    </submittedName>
</protein>